<accession>A0ABU3M6R0</accession>
<name>A0ABU3M6R0_9ACTN</name>
<evidence type="ECO:0000256" key="1">
    <source>
        <dbReference type="SAM" id="MobiDB-lite"/>
    </source>
</evidence>
<dbReference type="RefSeq" id="WP_314207398.1">
    <property type="nucleotide sequence ID" value="NZ_JAVTLL010000045.1"/>
</dbReference>
<evidence type="ECO:0000313" key="3">
    <source>
        <dbReference type="Proteomes" id="UP001257948"/>
    </source>
</evidence>
<sequence length="130" mass="14008">MARRRSLTVCSTPGCPEYTNGGRCTDCQATAERRRGTSTQRGYGTRHRNGFRAAVLARDPLCVCTEEAHGHGQPCGAPSQHADHHPLSRRELVTAGQDPDDPRHGRGLCGPCHSSETARHQPGGWAAEQG</sequence>
<dbReference type="EMBL" id="JAVTLL010000045">
    <property type="protein sequence ID" value="MDT7847205.1"/>
    <property type="molecule type" value="Genomic_DNA"/>
</dbReference>
<organism evidence="2 3">
    <name type="scientific">Streptomyces justiciae</name>
    <dbReference type="NCBI Taxonomy" id="2780140"/>
    <lineage>
        <taxon>Bacteria</taxon>
        <taxon>Bacillati</taxon>
        <taxon>Actinomycetota</taxon>
        <taxon>Actinomycetes</taxon>
        <taxon>Kitasatosporales</taxon>
        <taxon>Streptomycetaceae</taxon>
        <taxon>Streptomyces</taxon>
    </lineage>
</organism>
<keyword evidence="3" id="KW-1185">Reference proteome</keyword>
<feature type="region of interest" description="Disordered" evidence="1">
    <location>
        <begin position="69"/>
        <end position="130"/>
    </location>
</feature>
<dbReference type="Proteomes" id="UP001257948">
    <property type="component" value="Unassembled WGS sequence"/>
</dbReference>
<feature type="compositionally biased region" description="Basic and acidic residues" evidence="1">
    <location>
        <begin position="81"/>
        <end position="92"/>
    </location>
</feature>
<evidence type="ECO:0000313" key="2">
    <source>
        <dbReference type="EMBL" id="MDT7847205.1"/>
    </source>
</evidence>
<reference evidence="3" key="1">
    <citation type="submission" date="2023-07" db="EMBL/GenBank/DDBJ databases">
        <title>Draft genome sequence of the endophytic actinobacterium Streptomyces justiciae WPN32, a potential antibiotic producer.</title>
        <authorList>
            <person name="Yasawong M."/>
            <person name="Pana W."/>
            <person name="Ganta P."/>
            <person name="Santapan N."/>
            <person name="Songngamsuk T."/>
            <person name="Phatcharaharikarn M."/>
            <person name="Kerdtoob S."/>
            <person name="Nantapong N."/>
        </authorList>
    </citation>
    <scope>NUCLEOTIDE SEQUENCE [LARGE SCALE GENOMIC DNA]</scope>
    <source>
        <strain evidence="3">WPN32</strain>
    </source>
</reference>
<gene>
    <name evidence="2" type="ORF">RQC66_41435</name>
</gene>
<proteinExistence type="predicted"/>
<comment type="caution">
    <text evidence="2">The sequence shown here is derived from an EMBL/GenBank/DDBJ whole genome shotgun (WGS) entry which is preliminary data.</text>
</comment>
<protein>
    <submittedName>
        <fullName evidence="2">Holin</fullName>
    </submittedName>
</protein>